<keyword evidence="3" id="KW-0560">Oxidoreductase</keyword>
<keyword evidence="2" id="KW-0521">NADP</keyword>
<keyword evidence="6" id="KW-1185">Reference proteome</keyword>
<dbReference type="Gene3D" id="3.40.50.720">
    <property type="entry name" value="NAD(P)-binding Rossmann-like Domain"/>
    <property type="match status" value="1"/>
</dbReference>
<dbReference type="InterPro" id="IPR051609">
    <property type="entry name" value="NmrA/Isoflavone_reductase-like"/>
</dbReference>
<evidence type="ECO:0000313" key="5">
    <source>
        <dbReference type="EMBL" id="KAF4472101.1"/>
    </source>
</evidence>
<dbReference type="Pfam" id="PF05368">
    <property type="entry name" value="NmrA"/>
    <property type="match status" value="1"/>
</dbReference>
<dbReference type="AlphaFoldDB" id="A0A8H4LMH6"/>
<comment type="caution">
    <text evidence="5">The sequence shown here is derived from an EMBL/GenBank/DDBJ whole genome shotgun (WGS) entry which is preliminary data.</text>
</comment>
<dbReference type="Proteomes" id="UP000554235">
    <property type="component" value="Unassembled WGS sequence"/>
</dbReference>
<proteinExistence type="inferred from homology"/>
<sequence>MVKVAIAGGTGVVGKTLVDVLAEQTKHQGIILSRKDPGDTPLALPHFIVDYNDVTALTAFLEEQEVHTVISAFGINGSSLASSQMNLIKAAEASTATKRFIPSSFAMAYPEDGVKILPPLQSYFDSLKALSETSLEWAVVHNGTFLDYYFSSSAKSHYNNGTLVVDFPNAAAGIPGTGDEPVTFTYTFDVARFVVAALDLASWPRELRIVGDTLTYNELVKLAEAARGVKFDVKYDDLEKLRKFEITELPGHKKDYEKFPKQVLLPFLSIFQRWMAEGLGQVPIEGSLNEKFPEIKLLKAKDVMDRYWKISEE</sequence>
<organism evidence="5 6">
    <name type="scientific">Fusarium albosuccineum</name>
    <dbReference type="NCBI Taxonomy" id="1237068"/>
    <lineage>
        <taxon>Eukaryota</taxon>
        <taxon>Fungi</taxon>
        <taxon>Dikarya</taxon>
        <taxon>Ascomycota</taxon>
        <taxon>Pezizomycotina</taxon>
        <taxon>Sordariomycetes</taxon>
        <taxon>Hypocreomycetidae</taxon>
        <taxon>Hypocreales</taxon>
        <taxon>Nectriaceae</taxon>
        <taxon>Fusarium</taxon>
        <taxon>Fusarium decemcellulare species complex</taxon>
    </lineage>
</organism>
<evidence type="ECO:0000313" key="6">
    <source>
        <dbReference type="Proteomes" id="UP000554235"/>
    </source>
</evidence>
<evidence type="ECO:0000259" key="4">
    <source>
        <dbReference type="Pfam" id="PF05368"/>
    </source>
</evidence>
<dbReference type="SUPFAM" id="SSF51735">
    <property type="entry name" value="NAD(P)-binding Rossmann-fold domains"/>
    <property type="match status" value="1"/>
</dbReference>
<gene>
    <name evidence="5" type="ORF">FALBO_1013</name>
</gene>
<dbReference type="PANTHER" id="PTHR47706">
    <property type="entry name" value="NMRA-LIKE FAMILY PROTEIN"/>
    <property type="match status" value="1"/>
</dbReference>
<evidence type="ECO:0000256" key="3">
    <source>
        <dbReference type="ARBA" id="ARBA00023002"/>
    </source>
</evidence>
<dbReference type="OrthoDB" id="419598at2759"/>
<dbReference type="InterPro" id="IPR008030">
    <property type="entry name" value="NmrA-like"/>
</dbReference>
<dbReference type="EMBL" id="JAADYS010000130">
    <property type="protein sequence ID" value="KAF4472101.1"/>
    <property type="molecule type" value="Genomic_DNA"/>
</dbReference>
<comment type="similarity">
    <text evidence="1">Belongs to the NmrA-type oxidoreductase family. Isoflavone reductase subfamily.</text>
</comment>
<dbReference type="GO" id="GO:0016491">
    <property type="term" value="F:oxidoreductase activity"/>
    <property type="evidence" value="ECO:0007669"/>
    <property type="project" value="UniProtKB-KW"/>
</dbReference>
<dbReference type="InterPro" id="IPR036291">
    <property type="entry name" value="NAD(P)-bd_dom_sf"/>
</dbReference>
<dbReference type="PANTHER" id="PTHR47706:SF4">
    <property type="entry name" value="NMRA-LIKE DOMAIN-CONTAINING PROTEIN"/>
    <property type="match status" value="1"/>
</dbReference>
<accession>A0A8H4LMH6</accession>
<evidence type="ECO:0000256" key="2">
    <source>
        <dbReference type="ARBA" id="ARBA00022857"/>
    </source>
</evidence>
<protein>
    <recommendedName>
        <fullName evidence="4">NmrA-like domain-containing protein</fullName>
    </recommendedName>
</protein>
<feature type="domain" description="NmrA-like" evidence="4">
    <location>
        <begin position="3"/>
        <end position="243"/>
    </location>
</feature>
<reference evidence="5 6" key="1">
    <citation type="submission" date="2020-01" db="EMBL/GenBank/DDBJ databases">
        <title>Identification and distribution of gene clusters putatively required for synthesis of sphingolipid metabolism inhibitors in phylogenetically diverse species of the filamentous fungus Fusarium.</title>
        <authorList>
            <person name="Kim H.-S."/>
            <person name="Busman M."/>
            <person name="Brown D.W."/>
            <person name="Divon H."/>
            <person name="Uhlig S."/>
            <person name="Proctor R.H."/>
        </authorList>
    </citation>
    <scope>NUCLEOTIDE SEQUENCE [LARGE SCALE GENOMIC DNA]</scope>
    <source>
        <strain evidence="5 6">NRRL 20459</strain>
    </source>
</reference>
<evidence type="ECO:0000256" key="1">
    <source>
        <dbReference type="ARBA" id="ARBA00005725"/>
    </source>
</evidence>
<dbReference type="Gene3D" id="3.90.25.10">
    <property type="entry name" value="UDP-galactose 4-epimerase, domain 1"/>
    <property type="match status" value="1"/>
</dbReference>
<name>A0A8H4LMH6_9HYPO</name>